<dbReference type="Pfam" id="PF11028">
    <property type="entry name" value="TMEM260-like"/>
    <property type="match status" value="1"/>
</dbReference>
<keyword evidence="2" id="KW-1133">Transmembrane helix</keyword>
<feature type="transmembrane region" description="Helical" evidence="2">
    <location>
        <begin position="72"/>
        <end position="96"/>
    </location>
</feature>
<dbReference type="InterPro" id="IPR021280">
    <property type="entry name" value="TMEM260-like"/>
</dbReference>
<dbReference type="PANTHER" id="PTHR16214:SF3">
    <property type="entry name" value="TRANSMEMBRANE PROTEIN 260"/>
    <property type="match status" value="1"/>
</dbReference>
<evidence type="ECO:0000256" key="2">
    <source>
        <dbReference type="SAM" id="Phobius"/>
    </source>
</evidence>
<evidence type="ECO:0000256" key="1">
    <source>
        <dbReference type="PROSITE-ProRule" id="PRU00339"/>
    </source>
</evidence>
<keyword evidence="2" id="KW-0472">Membrane</keyword>
<feature type="transmembrane region" description="Helical" evidence="2">
    <location>
        <begin position="103"/>
        <end position="121"/>
    </location>
</feature>
<feature type="transmembrane region" description="Helical" evidence="2">
    <location>
        <begin position="333"/>
        <end position="356"/>
    </location>
</feature>
<proteinExistence type="predicted"/>
<protein>
    <submittedName>
        <fullName evidence="3">Uncharacterized protein</fullName>
    </submittedName>
</protein>
<dbReference type="AlphaFoldDB" id="A0A1F5GB26"/>
<evidence type="ECO:0000313" key="3">
    <source>
        <dbReference type="EMBL" id="OGD89035.1"/>
    </source>
</evidence>
<feature type="transmembrane region" description="Helical" evidence="2">
    <location>
        <begin position="362"/>
        <end position="379"/>
    </location>
</feature>
<reference evidence="3 4" key="1">
    <citation type="journal article" date="2016" name="Nat. Commun.">
        <title>Thousands of microbial genomes shed light on interconnected biogeochemical processes in an aquifer system.</title>
        <authorList>
            <person name="Anantharaman K."/>
            <person name="Brown C.T."/>
            <person name="Hug L.A."/>
            <person name="Sharon I."/>
            <person name="Castelle C.J."/>
            <person name="Probst A.J."/>
            <person name="Thomas B.C."/>
            <person name="Singh A."/>
            <person name="Wilkins M.J."/>
            <person name="Karaoz U."/>
            <person name="Brodie E.L."/>
            <person name="Williams K.H."/>
            <person name="Hubbard S.S."/>
            <person name="Banfield J.F."/>
        </authorList>
    </citation>
    <scope>NUCLEOTIDE SEQUENCE [LARGE SCALE GENOMIC DNA]</scope>
</reference>
<sequence>MPKSRILSLIIPFLLFSLTLTVYILTLSRSVYFGDSGEFIAVAKTLGIAHPPGYPLYTMLAHLFTYLPFGNIAFKVNLFSAVTSSLTIVVVYFACLKLTKNRLASASASLFLAFSYLFWLYSLVAEVFSLNNLFVATIILISLHILEKPHQKKLFFLLAFVFGLALTNHHTIILLAPALLFLILSTTPKLLLNPKFIILNTLFILVGLLPYLYLPLRALQDPILNWGDPDTLGKFLHHFLRRDYGTFSFGAGSTKPFNLQALSFYLSSLPKDFVAVGTLLTILGFLYSFIISKEKRAYFYLVIAYLFVGPIFIFLTRLQVVGNIDAKGAVERFFLTSHVLIAVYLAIGLSQVIKLIPKPLNLPANLLVFIFLAPLIVNFNKVDQSKNFIYETYGQKVFESLPADSAVIVAGDHLSMVGKYLQFAKSERPDLKIINFTLLTDQWYKEILKRQHPDFSFPYDKFQFMKLSETEAGEIICQELIGKFPAFIENRSKGFAPENNKYCTNRIDKFLWKLEPKDYKGDEEDLLNQYQNFWQPQLETLKPQKIYDFRTRAVLLYSYSQPLTYLGSFVENYSDKQEKAFEIFQEAYAISEDNAIALNAMAQKYVRENDIETAIQLKKKAIKINPTLADSYQSLGFLYLQKKNDKKTAIYYFRKYLQLVQNPAEQKLVTKIIKDLEKDLSK</sequence>
<dbReference type="Gene3D" id="1.25.40.10">
    <property type="entry name" value="Tetratricopeptide repeat domain"/>
    <property type="match status" value="1"/>
</dbReference>
<feature type="transmembrane region" description="Helical" evidence="2">
    <location>
        <begin position="127"/>
        <end position="146"/>
    </location>
</feature>
<evidence type="ECO:0000313" key="4">
    <source>
        <dbReference type="Proteomes" id="UP000178577"/>
    </source>
</evidence>
<feature type="transmembrane region" description="Helical" evidence="2">
    <location>
        <begin position="196"/>
        <end position="214"/>
    </location>
</feature>
<dbReference type="PANTHER" id="PTHR16214">
    <property type="entry name" value="TRANSMEMBRANE PROTEIN 260"/>
    <property type="match status" value="1"/>
</dbReference>
<dbReference type="PROSITE" id="PS50005">
    <property type="entry name" value="TPR"/>
    <property type="match status" value="1"/>
</dbReference>
<gene>
    <name evidence="3" type="ORF">A2693_00045</name>
</gene>
<dbReference type="InterPro" id="IPR052724">
    <property type="entry name" value="GT117_domain-containing"/>
</dbReference>
<keyword evidence="2" id="KW-0812">Transmembrane</keyword>
<dbReference type="SMART" id="SM00028">
    <property type="entry name" value="TPR"/>
    <property type="match status" value="2"/>
</dbReference>
<accession>A0A1F5GB26</accession>
<dbReference type="Proteomes" id="UP000178577">
    <property type="component" value="Unassembled WGS sequence"/>
</dbReference>
<dbReference type="SUPFAM" id="SSF48452">
    <property type="entry name" value="TPR-like"/>
    <property type="match status" value="1"/>
</dbReference>
<dbReference type="EMBL" id="MFAY01000020">
    <property type="protein sequence ID" value="OGD89035.1"/>
    <property type="molecule type" value="Genomic_DNA"/>
</dbReference>
<feature type="transmembrane region" description="Helical" evidence="2">
    <location>
        <begin position="155"/>
        <end position="184"/>
    </location>
</feature>
<feature type="transmembrane region" description="Helical" evidence="2">
    <location>
        <begin position="297"/>
        <end position="321"/>
    </location>
</feature>
<keyword evidence="1" id="KW-0802">TPR repeat</keyword>
<feature type="repeat" description="TPR" evidence="1">
    <location>
        <begin position="595"/>
        <end position="628"/>
    </location>
</feature>
<name>A0A1F5GB26_9BACT</name>
<feature type="transmembrane region" description="Helical" evidence="2">
    <location>
        <begin position="273"/>
        <end position="291"/>
    </location>
</feature>
<feature type="transmembrane region" description="Helical" evidence="2">
    <location>
        <begin position="7"/>
        <end position="26"/>
    </location>
</feature>
<comment type="caution">
    <text evidence="3">The sequence shown here is derived from an EMBL/GenBank/DDBJ whole genome shotgun (WGS) entry which is preliminary data.</text>
</comment>
<dbReference type="InterPro" id="IPR019734">
    <property type="entry name" value="TPR_rpt"/>
</dbReference>
<dbReference type="InterPro" id="IPR011990">
    <property type="entry name" value="TPR-like_helical_dom_sf"/>
</dbReference>
<organism evidence="3 4">
    <name type="scientific">Candidatus Curtissbacteria bacterium RIFCSPHIGHO2_01_FULL_40_12</name>
    <dbReference type="NCBI Taxonomy" id="1797710"/>
    <lineage>
        <taxon>Bacteria</taxon>
        <taxon>Candidatus Curtissiibacteriota</taxon>
    </lineage>
</organism>